<keyword evidence="11" id="KW-0325">Glycoprotein</keyword>
<evidence type="ECO:0000256" key="4">
    <source>
        <dbReference type="ARBA" id="ARBA00022692"/>
    </source>
</evidence>
<reference evidence="15" key="1">
    <citation type="journal article" date="2023" name="bioRxiv">
        <title>Scaffold-level genome assemblies of two parasitoid biocontrol wasps reveal the parthenogenesis mechanism and an associated novel virus.</title>
        <authorList>
            <person name="Inwood S."/>
            <person name="Skelly J."/>
            <person name="Guhlin J."/>
            <person name="Harrop T."/>
            <person name="Goldson S."/>
            <person name="Dearden P."/>
        </authorList>
    </citation>
    <scope>NUCLEOTIDE SEQUENCE</scope>
    <source>
        <strain evidence="15">Irish</strain>
        <tissue evidence="15">Whole body</tissue>
    </source>
</reference>
<feature type="transmembrane region" description="Helical" evidence="14">
    <location>
        <begin position="340"/>
        <end position="365"/>
    </location>
</feature>
<evidence type="ECO:0000256" key="5">
    <source>
        <dbReference type="ARBA" id="ARBA00022847"/>
    </source>
</evidence>
<keyword evidence="4 14" id="KW-0812">Transmembrane</keyword>
<keyword evidence="6" id="KW-0530">Neurotransmitter biosynthesis</keyword>
<evidence type="ECO:0000256" key="10">
    <source>
        <dbReference type="ARBA" id="ARBA00023136"/>
    </source>
</evidence>
<evidence type="ECO:0000256" key="11">
    <source>
        <dbReference type="ARBA" id="ARBA00023180"/>
    </source>
</evidence>
<comment type="subcellular location">
    <subcellularLocation>
        <location evidence="1">Membrane</location>
        <topology evidence="1">Multi-pass membrane protein</topology>
    </subcellularLocation>
</comment>
<keyword evidence="7 14" id="KW-1133">Transmembrane helix</keyword>
<keyword evidence="12" id="KW-0739">Sodium transport</keyword>
<keyword evidence="9" id="KW-0406">Ion transport</keyword>
<evidence type="ECO:0000256" key="12">
    <source>
        <dbReference type="ARBA" id="ARBA00023201"/>
    </source>
</evidence>
<keyword evidence="16" id="KW-1185">Reference proteome</keyword>
<feature type="transmembrane region" description="Helical" evidence="14">
    <location>
        <begin position="6"/>
        <end position="25"/>
    </location>
</feature>
<evidence type="ECO:0000256" key="7">
    <source>
        <dbReference type="ARBA" id="ARBA00022989"/>
    </source>
</evidence>
<evidence type="ECO:0000256" key="13">
    <source>
        <dbReference type="RuleBase" id="RU362091"/>
    </source>
</evidence>
<keyword evidence="10 14" id="KW-0472">Membrane</keyword>
<feature type="transmembrane region" description="Helical" evidence="14">
    <location>
        <begin position="45"/>
        <end position="64"/>
    </location>
</feature>
<evidence type="ECO:0000313" key="15">
    <source>
        <dbReference type="EMBL" id="KAK0157477.1"/>
    </source>
</evidence>
<feature type="transmembrane region" description="Helical" evidence="14">
    <location>
        <begin position="414"/>
        <end position="434"/>
    </location>
</feature>
<organism evidence="15 16">
    <name type="scientific">Microctonus aethiopoides</name>
    <dbReference type="NCBI Taxonomy" id="144406"/>
    <lineage>
        <taxon>Eukaryota</taxon>
        <taxon>Metazoa</taxon>
        <taxon>Ecdysozoa</taxon>
        <taxon>Arthropoda</taxon>
        <taxon>Hexapoda</taxon>
        <taxon>Insecta</taxon>
        <taxon>Pterygota</taxon>
        <taxon>Neoptera</taxon>
        <taxon>Endopterygota</taxon>
        <taxon>Hymenoptera</taxon>
        <taxon>Apocrita</taxon>
        <taxon>Ichneumonoidea</taxon>
        <taxon>Braconidae</taxon>
        <taxon>Euphorinae</taxon>
        <taxon>Microctonus</taxon>
    </lineage>
</organism>
<evidence type="ECO:0000256" key="6">
    <source>
        <dbReference type="ARBA" id="ARBA00022979"/>
    </source>
</evidence>
<dbReference type="Proteomes" id="UP001168990">
    <property type="component" value="Unassembled WGS sequence"/>
</dbReference>
<dbReference type="EMBL" id="JAQQBS010001425">
    <property type="protein sequence ID" value="KAK0157477.1"/>
    <property type="molecule type" value="Genomic_DNA"/>
</dbReference>
<dbReference type="Gene3D" id="1.20.1730.10">
    <property type="entry name" value="Sodium/glucose cotransporter"/>
    <property type="match status" value="2"/>
</dbReference>
<sequence length="621" mass="67152">MINVPGVVSIGLFYVLILGVGIWAARKKEAGNDSEEEVMLAGRSIGLFVGIFTMTATWVGGGYINGTAEIIYTKGLVWCQAPFGYALSGIFFANKMRQQGYITMLDPLQDAFGERMGGLLFLPALCGEVFWAAGILAALGATIAVIIDMEHIEEKDGLDRSPFIRNHKFSVANSSDGSYLTCRSNMAYISARNVSEVGISMRLGLDIYDEIDPIWMCIPFAWMNSKVAPLSSMDVDWIGEIKSNEYWSYLDYGLLLIFGGIPWQVYFQRVLSSKTAGRAQLLSYVAAVGCILMAIPPVIIGAIAKATPWNETAYTGPYPLGEAETSMILPMVLQYLTPDFVSFFGLGAVSAAVMSSADSSILSASSMFARNVYKLIFRQRASEMEIIWVMRVGIAIVGVLSTIMALTIPSIYGLWSMCSDLVYVILFPQLLMVVHFKDYCNTYGSLSAYIIAFLVRLSGGESVIGLPALIHFPGYDEENQVQTFPFRTMAMLISLITLIGVSYGTQVAFLTGRLAPGYDVFRCVVNIPEDVERVGPDPAEGEQMAVLAAGGGRFYGSKDESNGRVNPALEPDYDMEPGCDTTGSTTGIDNGCGGGGGGIVNNNSAPHTVNSGRMPQSSTAF</sequence>
<keyword evidence="5" id="KW-0769">Symport</keyword>
<accession>A0AA39C416</accession>
<dbReference type="GO" id="GO:0008292">
    <property type="term" value="P:acetylcholine biosynthetic process"/>
    <property type="evidence" value="ECO:0007669"/>
    <property type="project" value="TreeGrafter"/>
</dbReference>
<dbReference type="PROSITE" id="PS50283">
    <property type="entry name" value="NA_SOLUT_SYMP_3"/>
    <property type="match status" value="1"/>
</dbReference>
<feature type="transmembrane region" description="Helical" evidence="14">
    <location>
        <begin position="490"/>
        <end position="512"/>
    </location>
</feature>
<evidence type="ECO:0000256" key="3">
    <source>
        <dbReference type="ARBA" id="ARBA00022448"/>
    </source>
</evidence>
<evidence type="ECO:0000256" key="9">
    <source>
        <dbReference type="ARBA" id="ARBA00023065"/>
    </source>
</evidence>
<feature type="transmembrane region" description="Helical" evidence="14">
    <location>
        <begin position="446"/>
        <end position="470"/>
    </location>
</feature>
<dbReference type="CDD" id="cd11474">
    <property type="entry name" value="SLC5sbd_CHT"/>
    <property type="match status" value="1"/>
</dbReference>
<dbReference type="AlphaFoldDB" id="A0AA39C416"/>
<reference evidence="15" key="2">
    <citation type="submission" date="2023-03" db="EMBL/GenBank/DDBJ databases">
        <authorList>
            <person name="Inwood S.N."/>
            <person name="Skelly J.G."/>
            <person name="Guhlin J."/>
            <person name="Harrop T.W.R."/>
            <person name="Goldson S.G."/>
            <person name="Dearden P.K."/>
        </authorList>
    </citation>
    <scope>NUCLEOTIDE SEQUENCE</scope>
    <source>
        <strain evidence="15">Irish</strain>
        <tissue evidence="15">Whole body</tissue>
    </source>
</reference>
<comment type="caution">
    <text evidence="15">The sequence shown here is derived from an EMBL/GenBank/DDBJ whole genome shotgun (WGS) entry which is preliminary data.</text>
</comment>
<dbReference type="InterPro" id="IPR052244">
    <property type="entry name" value="Choline_transporter"/>
</dbReference>
<dbReference type="PANTHER" id="PTHR45897:SF4">
    <property type="entry name" value="HIGH-AFFINITY CHOLINE TRANSPORTER 1"/>
    <property type="match status" value="1"/>
</dbReference>
<keyword evidence="8" id="KW-0915">Sodium</keyword>
<feature type="transmembrane region" description="Helical" evidence="14">
    <location>
        <begin position="386"/>
        <end position="408"/>
    </location>
</feature>
<dbReference type="GO" id="GO:0005307">
    <property type="term" value="F:choline:sodium symporter activity"/>
    <property type="evidence" value="ECO:0007669"/>
    <property type="project" value="TreeGrafter"/>
</dbReference>
<evidence type="ECO:0000256" key="14">
    <source>
        <dbReference type="SAM" id="Phobius"/>
    </source>
</evidence>
<gene>
    <name evidence="15" type="ORF">PV328_011219</name>
</gene>
<evidence type="ECO:0000256" key="1">
    <source>
        <dbReference type="ARBA" id="ARBA00004141"/>
    </source>
</evidence>
<protein>
    <recommendedName>
        <fullName evidence="17">High-affinity choline transporter 1</fullName>
    </recommendedName>
</protein>
<feature type="transmembrane region" description="Helical" evidence="14">
    <location>
        <begin position="279"/>
        <end position="304"/>
    </location>
</feature>
<feature type="transmembrane region" description="Helical" evidence="14">
    <location>
        <begin position="246"/>
        <end position="267"/>
    </location>
</feature>
<dbReference type="GO" id="GO:0005886">
    <property type="term" value="C:plasma membrane"/>
    <property type="evidence" value="ECO:0007669"/>
    <property type="project" value="TreeGrafter"/>
</dbReference>
<evidence type="ECO:0000256" key="2">
    <source>
        <dbReference type="ARBA" id="ARBA00006434"/>
    </source>
</evidence>
<feature type="transmembrane region" description="Helical" evidence="14">
    <location>
        <begin position="119"/>
        <end position="147"/>
    </location>
</feature>
<proteinExistence type="inferred from homology"/>
<feature type="transmembrane region" description="Helical" evidence="14">
    <location>
        <begin position="70"/>
        <end position="93"/>
    </location>
</feature>
<keyword evidence="3" id="KW-0813">Transport</keyword>
<dbReference type="InterPro" id="IPR001734">
    <property type="entry name" value="Na/solute_symporter"/>
</dbReference>
<dbReference type="Pfam" id="PF00474">
    <property type="entry name" value="SSF"/>
    <property type="match status" value="1"/>
</dbReference>
<evidence type="ECO:0000256" key="8">
    <source>
        <dbReference type="ARBA" id="ARBA00023053"/>
    </source>
</evidence>
<evidence type="ECO:0000313" key="16">
    <source>
        <dbReference type="Proteomes" id="UP001168990"/>
    </source>
</evidence>
<dbReference type="PANTHER" id="PTHR45897">
    <property type="entry name" value="HIGH-AFFINITY CHOLINE TRANSPORTER 1"/>
    <property type="match status" value="1"/>
</dbReference>
<name>A0AA39C416_9HYME</name>
<dbReference type="InterPro" id="IPR038377">
    <property type="entry name" value="Na/Glc_symporter_sf"/>
</dbReference>
<evidence type="ECO:0008006" key="17">
    <source>
        <dbReference type="Google" id="ProtNLM"/>
    </source>
</evidence>
<comment type="similarity">
    <text evidence="2 13">Belongs to the sodium:solute symporter (SSF) (TC 2.A.21) family.</text>
</comment>